<dbReference type="Proteomes" id="UP001152320">
    <property type="component" value="Chromosome 4"/>
</dbReference>
<sequence>MDVATRYLEAIPLWNISAKSVASTSVKFFTSLELPRTNKHHQGSNFTRRFFFGSLEKSWYWTGNVFGLPFRVPRDTTTANSEDYMLKYCCHDS</sequence>
<evidence type="ECO:0000313" key="2">
    <source>
        <dbReference type="Proteomes" id="UP001152320"/>
    </source>
</evidence>
<keyword evidence="2" id="KW-1185">Reference proteome</keyword>
<evidence type="ECO:0000313" key="1">
    <source>
        <dbReference type="EMBL" id="KAJ8042674.1"/>
    </source>
</evidence>
<dbReference type="AlphaFoldDB" id="A0A9Q1HDY1"/>
<organism evidence="1 2">
    <name type="scientific">Holothuria leucospilota</name>
    <name type="common">Black long sea cucumber</name>
    <name type="synonym">Mertensiothuria leucospilota</name>
    <dbReference type="NCBI Taxonomy" id="206669"/>
    <lineage>
        <taxon>Eukaryota</taxon>
        <taxon>Metazoa</taxon>
        <taxon>Echinodermata</taxon>
        <taxon>Eleutherozoa</taxon>
        <taxon>Echinozoa</taxon>
        <taxon>Holothuroidea</taxon>
        <taxon>Aspidochirotacea</taxon>
        <taxon>Aspidochirotida</taxon>
        <taxon>Holothuriidae</taxon>
        <taxon>Holothuria</taxon>
    </lineage>
</organism>
<proteinExistence type="predicted"/>
<gene>
    <name evidence="1" type="ORF">HOLleu_09491</name>
</gene>
<reference evidence="1" key="1">
    <citation type="submission" date="2021-10" db="EMBL/GenBank/DDBJ databases">
        <title>Tropical sea cucumber genome reveals ecological adaptation and Cuvierian tubules defense mechanism.</title>
        <authorList>
            <person name="Chen T."/>
        </authorList>
    </citation>
    <scope>NUCLEOTIDE SEQUENCE</scope>
    <source>
        <strain evidence="1">Nanhai2018</strain>
        <tissue evidence="1">Muscle</tissue>
    </source>
</reference>
<name>A0A9Q1HDY1_HOLLE</name>
<comment type="caution">
    <text evidence="1">The sequence shown here is derived from an EMBL/GenBank/DDBJ whole genome shotgun (WGS) entry which is preliminary data.</text>
</comment>
<dbReference type="EMBL" id="JAIZAY010000004">
    <property type="protein sequence ID" value="KAJ8042674.1"/>
    <property type="molecule type" value="Genomic_DNA"/>
</dbReference>
<accession>A0A9Q1HDY1</accession>
<protein>
    <submittedName>
        <fullName evidence="1">Uncharacterized protein</fullName>
    </submittedName>
</protein>